<keyword evidence="6 11" id="KW-0931">ER-Golgi transport</keyword>
<feature type="coiled-coil region" evidence="12">
    <location>
        <begin position="113"/>
        <end position="147"/>
    </location>
</feature>
<protein>
    <recommendedName>
        <fullName evidence="11">Endoplasmic reticulum transmembrane protein</fullName>
    </recommendedName>
</protein>
<dbReference type="PANTHER" id="PTHR12701:SF20">
    <property type="entry name" value="ENDOPLASMIC RETICULUM TRANSMEMBRANE PROTEIN"/>
    <property type="match status" value="1"/>
</dbReference>
<gene>
    <name evidence="15" type="ORF">K470DRAFT_258988</name>
</gene>
<dbReference type="GO" id="GO:0006886">
    <property type="term" value="P:intracellular protein transport"/>
    <property type="evidence" value="ECO:0007669"/>
    <property type="project" value="UniProtKB-UniRule"/>
</dbReference>
<evidence type="ECO:0000256" key="8">
    <source>
        <dbReference type="ARBA" id="ARBA00022989"/>
    </source>
</evidence>
<evidence type="ECO:0000256" key="1">
    <source>
        <dbReference type="ARBA" id="ARBA00004477"/>
    </source>
</evidence>
<evidence type="ECO:0000256" key="11">
    <source>
        <dbReference type="RuleBase" id="RU367026"/>
    </source>
</evidence>
<dbReference type="GO" id="GO:0070973">
    <property type="term" value="P:protein localization to endoplasmic reticulum exit site"/>
    <property type="evidence" value="ECO:0007669"/>
    <property type="project" value="UniProtKB-UniRule"/>
</dbReference>
<name>A0A6A7BXX5_9PEZI</name>
<dbReference type="Gene3D" id="1.20.5.110">
    <property type="match status" value="1"/>
</dbReference>
<organism evidence="15 16">
    <name type="scientific">Piedraia hortae CBS 480.64</name>
    <dbReference type="NCBI Taxonomy" id="1314780"/>
    <lineage>
        <taxon>Eukaryota</taxon>
        <taxon>Fungi</taxon>
        <taxon>Dikarya</taxon>
        <taxon>Ascomycota</taxon>
        <taxon>Pezizomycotina</taxon>
        <taxon>Dothideomycetes</taxon>
        <taxon>Dothideomycetidae</taxon>
        <taxon>Capnodiales</taxon>
        <taxon>Piedraiaceae</taxon>
        <taxon>Piedraia</taxon>
    </lineage>
</organism>
<evidence type="ECO:0000256" key="5">
    <source>
        <dbReference type="ARBA" id="ARBA00022824"/>
    </source>
</evidence>
<feature type="domain" description="BAP29/BAP31 transmembrane" evidence="13">
    <location>
        <begin position="1"/>
        <end position="89"/>
    </location>
</feature>
<evidence type="ECO:0000256" key="3">
    <source>
        <dbReference type="ARBA" id="ARBA00022448"/>
    </source>
</evidence>
<reference evidence="15" key="1">
    <citation type="journal article" date="2020" name="Stud. Mycol.">
        <title>101 Dothideomycetes genomes: a test case for predicting lifestyles and emergence of pathogens.</title>
        <authorList>
            <person name="Haridas S."/>
            <person name="Albert R."/>
            <person name="Binder M."/>
            <person name="Bloem J."/>
            <person name="Labutti K."/>
            <person name="Salamov A."/>
            <person name="Andreopoulos B."/>
            <person name="Baker S."/>
            <person name="Barry K."/>
            <person name="Bills G."/>
            <person name="Bluhm B."/>
            <person name="Cannon C."/>
            <person name="Castanera R."/>
            <person name="Culley D."/>
            <person name="Daum C."/>
            <person name="Ezra D."/>
            <person name="Gonzalez J."/>
            <person name="Henrissat B."/>
            <person name="Kuo A."/>
            <person name="Liang C."/>
            <person name="Lipzen A."/>
            <person name="Lutzoni F."/>
            <person name="Magnuson J."/>
            <person name="Mondo S."/>
            <person name="Nolan M."/>
            <person name="Ohm R."/>
            <person name="Pangilinan J."/>
            <person name="Park H.-J."/>
            <person name="Ramirez L."/>
            <person name="Alfaro M."/>
            <person name="Sun H."/>
            <person name="Tritt A."/>
            <person name="Yoshinaga Y."/>
            <person name="Zwiers L.-H."/>
            <person name="Turgeon B."/>
            <person name="Goodwin S."/>
            <person name="Spatafora J."/>
            <person name="Crous P."/>
            <person name="Grigoriev I."/>
        </authorList>
    </citation>
    <scope>NUCLEOTIDE SEQUENCE</scope>
    <source>
        <strain evidence="15">CBS 480.64</strain>
    </source>
</reference>
<comment type="subcellular location">
    <subcellularLocation>
        <location evidence="1 11">Endoplasmic reticulum membrane</location>
        <topology evidence="1 11">Multi-pass membrane protein</topology>
    </subcellularLocation>
</comment>
<evidence type="ECO:0000256" key="9">
    <source>
        <dbReference type="ARBA" id="ARBA00023054"/>
    </source>
</evidence>
<dbReference type="GO" id="GO:0006888">
    <property type="term" value="P:endoplasmic reticulum to Golgi vesicle-mediated transport"/>
    <property type="evidence" value="ECO:0007669"/>
    <property type="project" value="UniProtKB-UniRule"/>
</dbReference>
<dbReference type="Pfam" id="PF18035">
    <property type="entry name" value="Bap31_Bap29_C"/>
    <property type="match status" value="1"/>
</dbReference>
<keyword evidence="8" id="KW-1133">Transmembrane helix</keyword>
<accession>A0A6A7BXX5</accession>
<keyword evidence="9 12" id="KW-0175">Coiled coil</keyword>
<evidence type="ECO:0000313" key="15">
    <source>
        <dbReference type="EMBL" id="KAF2859368.1"/>
    </source>
</evidence>
<dbReference type="InterPro" id="IPR040463">
    <property type="entry name" value="BAP29/BAP31_N"/>
</dbReference>
<dbReference type="Pfam" id="PF05529">
    <property type="entry name" value="Bap31"/>
    <property type="match status" value="1"/>
</dbReference>
<proteinExistence type="inferred from homology"/>
<comment type="similarity">
    <text evidence="2 11">Belongs to the BCAP29/BCAP31 family.</text>
</comment>
<comment type="function">
    <text evidence="11">May play a role in anterograde transport of membrane proteins from the endoplasmic reticulum to the Golgi.</text>
</comment>
<dbReference type="GO" id="GO:0005789">
    <property type="term" value="C:endoplasmic reticulum membrane"/>
    <property type="evidence" value="ECO:0007669"/>
    <property type="project" value="UniProtKB-SubCell"/>
</dbReference>
<keyword evidence="3 11" id="KW-0813">Transport</keyword>
<evidence type="ECO:0000313" key="16">
    <source>
        <dbReference type="Proteomes" id="UP000799421"/>
    </source>
</evidence>
<sequence>MKITFIFIAILWVDSLNRVYRVHRELEQAKNMAGMAAVAGSERLEVQARRFYSERNMYLTGFTLFLSLVLNRTYTMVLEKLRMQAELKQLRGERSGNDKTIGKLEQAGDMGEISRLREELRKRDRDIEVLKKQSDGLSAEYKRLGDQFHVSDGTPKKKV</sequence>
<evidence type="ECO:0000256" key="6">
    <source>
        <dbReference type="ARBA" id="ARBA00022892"/>
    </source>
</evidence>
<keyword evidence="7 11" id="KW-0653">Protein transport</keyword>
<keyword evidence="4" id="KW-0812">Transmembrane</keyword>
<evidence type="ECO:0000259" key="13">
    <source>
        <dbReference type="Pfam" id="PF05529"/>
    </source>
</evidence>
<evidence type="ECO:0000259" key="14">
    <source>
        <dbReference type="Pfam" id="PF18035"/>
    </source>
</evidence>
<evidence type="ECO:0000256" key="10">
    <source>
        <dbReference type="ARBA" id="ARBA00023136"/>
    </source>
</evidence>
<keyword evidence="10" id="KW-0472">Membrane</keyword>
<dbReference type="Proteomes" id="UP000799421">
    <property type="component" value="Unassembled WGS sequence"/>
</dbReference>
<evidence type="ECO:0000256" key="12">
    <source>
        <dbReference type="SAM" id="Coils"/>
    </source>
</evidence>
<keyword evidence="16" id="KW-1185">Reference proteome</keyword>
<dbReference type="AlphaFoldDB" id="A0A6A7BXX5"/>
<evidence type="ECO:0000256" key="7">
    <source>
        <dbReference type="ARBA" id="ARBA00022927"/>
    </source>
</evidence>
<feature type="domain" description="Bap31/Bap29 cytoplasmic coiled-coil" evidence="14">
    <location>
        <begin position="111"/>
        <end position="157"/>
    </location>
</feature>
<dbReference type="OrthoDB" id="435607at2759"/>
<dbReference type="EMBL" id="MU005994">
    <property type="protein sequence ID" value="KAF2859368.1"/>
    <property type="molecule type" value="Genomic_DNA"/>
</dbReference>
<dbReference type="InterPro" id="IPR008417">
    <property type="entry name" value="BAP29/BAP31"/>
</dbReference>
<evidence type="ECO:0000256" key="2">
    <source>
        <dbReference type="ARBA" id="ARBA00007956"/>
    </source>
</evidence>
<keyword evidence="5 11" id="KW-0256">Endoplasmic reticulum</keyword>
<dbReference type="InterPro" id="IPR041672">
    <property type="entry name" value="Bap31/Bap29_C"/>
</dbReference>
<dbReference type="PANTHER" id="PTHR12701">
    <property type="entry name" value="BCR-ASSOCIATED PROTEIN, BAP"/>
    <property type="match status" value="1"/>
</dbReference>
<evidence type="ECO:0000256" key="4">
    <source>
        <dbReference type="ARBA" id="ARBA00022692"/>
    </source>
</evidence>